<dbReference type="InterPro" id="IPR036291">
    <property type="entry name" value="NAD(P)-bd_dom_sf"/>
</dbReference>
<dbReference type="InterPro" id="IPR002347">
    <property type="entry name" value="SDR_fam"/>
</dbReference>
<dbReference type="GO" id="GO:0016491">
    <property type="term" value="F:oxidoreductase activity"/>
    <property type="evidence" value="ECO:0007669"/>
    <property type="project" value="UniProtKB-KW"/>
</dbReference>
<sequence length="255" mass="26562">MSDRSARYPDLADRSVLVSGGATGIGAALVRAFAAQGARVGFVDIDADAGAALATELASGPGSVTFAPCDLTDISAYQTAMSEIANLNGPVTVLANNAANDQRHSLDGLTPEDFDAGMAVNLRHALFAVQAVAPGMRRAGGGSIINFGSVGWMMAAGGYPVYAAAKAAVHGMTRGLARELGPDRIRVNTLVPGWVMTEKQLRLWVDEAAKEKIRTSQCLPDPVLPEDIAQMALFLGSDVSARCTAQNYIVDGGWV</sequence>
<dbReference type="EMBL" id="WUWG01000007">
    <property type="protein sequence ID" value="MXU66689.1"/>
    <property type="molecule type" value="Genomic_DNA"/>
</dbReference>
<keyword evidence="4" id="KW-1185">Reference proteome</keyword>
<dbReference type="PRINTS" id="PR00081">
    <property type="entry name" value="GDHRDH"/>
</dbReference>
<dbReference type="Gene3D" id="3.40.50.720">
    <property type="entry name" value="NAD(P)-binding Rossmann-like Domain"/>
    <property type="match status" value="1"/>
</dbReference>
<gene>
    <name evidence="3" type="ORF">GSH16_14665</name>
</gene>
<dbReference type="SUPFAM" id="SSF51735">
    <property type="entry name" value="NAD(P)-binding Rossmann-fold domains"/>
    <property type="match status" value="1"/>
</dbReference>
<dbReference type="FunFam" id="3.40.50.720:FF:000084">
    <property type="entry name" value="Short-chain dehydrogenase reductase"/>
    <property type="match status" value="1"/>
</dbReference>
<dbReference type="InterPro" id="IPR020904">
    <property type="entry name" value="Sc_DH/Rdtase_CS"/>
</dbReference>
<organism evidence="3 4">
    <name type="scientific">Oceanomicrobium pacificus</name>
    <dbReference type="NCBI Taxonomy" id="2692916"/>
    <lineage>
        <taxon>Bacteria</taxon>
        <taxon>Pseudomonadati</taxon>
        <taxon>Pseudomonadota</taxon>
        <taxon>Alphaproteobacteria</taxon>
        <taxon>Rhodobacterales</taxon>
        <taxon>Paracoccaceae</taxon>
        <taxon>Oceanomicrobium</taxon>
    </lineage>
</organism>
<evidence type="ECO:0000313" key="4">
    <source>
        <dbReference type="Proteomes" id="UP000436016"/>
    </source>
</evidence>
<reference evidence="3 4" key="1">
    <citation type="submission" date="2019-12" db="EMBL/GenBank/DDBJ databases">
        <title>Strain KN286 was isolated from seawater, which was collected from Caroline Seamount in the tropical western Pacific.</title>
        <authorList>
            <person name="Wang Q."/>
        </authorList>
    </citation>
    <scope>NUCLEOTIDE SEQUENCE [LARGE SCALE GENOMIC DNA]</scope>
    <source>
        <strain evidence="3 4">KN286</strain>
    </source>
</reference>
<comment type="similarity">
    <text evidence="1">Belongs to the short-chain dehydrogenases/reductases (SDR) family.</text>
</comment>
<evidence type="ECO:0000256" key="1">
    <source>
        <dbReference type="ARBA" id="ARBA00006484"/>
    </source>
</evidence>
<dbReference type="PANTHER" id="PTHR43639:SF1">
    <property type="entry name" value="SHORT-CHAIN DEHYDROGENASE_REDUCTASE FAMILY PROTEIN"/>
    <property type="match status" value="1"/>
</dbReference>
<dbReference type="PANTHER" id="PTHR43639">
    <property type="entry name" value="OXIDOREDUCTASE, SHORT-CHAIN DEHYDROGENASE/REDUCTASE FAMILY (AFU_ORTHOLOGUE AFUA_5G02870)"/>
    <property type="match status" value="1"/>
</dbReference>
<protein>
    <submittedName>
        <fullName evidence="3">SDR family oxidoreductase</fullName>
    </submittedName>
</protein>
<comment type="caution">
    <text evidence="3">The sequence shown here is derived from an EMBL/GenBank/DDBJ whole genome shotgun (WGS) entry which is preliminary data.</text>
</comment>
<accession>A0A6B0TV91</accession>
<dbReference type="CDD" id="cd05233">
    <property type="entry name" value="SDR_c"/>
    <property type="match status" value="1"/>
</dbReference>
<evidence type="ECO:0000256" key="2">
    <source>
        <dbReference type="ARBA" id="ARBA00023002"/>
    </source>
</evidence>
<dbReference type="PRINTS" id="PR00080">
    <property type="entry name" value="SDRFAMILY"/>
</dbReference>
<dbReference type="Proteomes" id="UP000436016">
    <property type="component" value="Unassembled WGS sequence"/>
</dbReference>
<name>A0A6B0TV91_9RHOB</name>
<keyword evidence="2" id="KW-0560">Oxidoreductase</keyword>
<proteinExistence type="inferred from homology"/>
<evidence type="ECO:0000313" key="3">
    <source>
        <dbReference type="EMBL" id="MXU66689.1"/>
    </source>
</evidence>
<dbReference type="AlphaFoldDB" id="A0A6B0TV91"/>
<dbReference type="Pfam" id="PF13561">
    <property type="entry name" value="adh_short_C2"/>
    <property type="match status" value="1"/>
</dbReference>
<dbReference type="PROSITE" id="PS00061">
    <property type="entry name" value="ADH_SHORT"/>
    <property type="match status" value="1"/>
</dbReference>
<dbReference type="RefSeq" id="WP_160856353.1">
    <property type="nucleotide sequence ID" value="NZ_WUWG01000007.1"/>
</dbReference>